<dbReference type="PANTHER" id="PTHR10920">
    <property type="entry name" value="RIBOSOMAL RNA METHYLTRANSFERASE"/>
    <property type="match status" value="1"/>
</dbReference>
<evidence type="ECO:0000313" key="15">
    <source>
        <dbReference type="Proteomes" id="UP000427906"/>
    </source>
</evidence>
<dbReference type="InterPro" id="IPR015507">
    <property type="entry name" value="rRNA-MeTfrase_E"/>
</dbReference>
<evidence type="ECO:0000256" key="2">
    <source>
        <dbReference type="ARBA" id="ARBA00022603"/>
    </source>
</evidence>
<dbReference type="OrthoDB" id="9790080at2"/>
<accession>A0A5K7YW20</accession>
<dbReference type="GO" id="GO:0008650">
    <property type="term" value="F:rRNA (uridine-2'-O-)-methyltransferase activity"/>
    <property type="evidence" value="ECO:0007669"/>
    <property type="project" value="UniProtKB-UniRule"/>
</dbReference>
<keyword evidence="4 11" id="KW-0949">S-adenosyl-L-methionine</keyword>
<sequence>MKRTNKKKNPWADHYTRQAQKDHFAARSVYKLQEIQKKHRILSRRARILDLGCAPGSWLQFAARTVGPGGRLVGIDLTPVTIALPDNVTVITGDVADLEGHLAKLGQTRFDVVLSDMAPATSGNRHVDEARSVGLCETALWVADQTLVPGGGFVCKIFQGSDFKAFADQVRQRFDRQVTFRPQSTRKASREVFVIGLGKK</sequence>
<feature type="binding site" evidence="11">
    <location>
        <position position="94"/>
    </location>
    <ligand>
        <name>S-adenosyl-L-methionine</name>
        <dbReference type="ChEBI" id="CHEBI:59789"/>
    </ligand>
</feature>
<dbReference type="EC" id="2.1.1.166" evidence="6 11"/>
<reference evidence="14 15" key="1">
    <citation type="submission" date="2019-11" db="EMBL/GenBank/DDBJ databases">
        <title>Comparative genomics of hydrocarbon-degrading Desulfosarcina strains.</title>
        <authorList>
            <person name="Watanabe M."/>
            <person name="Kojima H."/>
            <person name="Fukui M."/>
        </authorList>
    </citation>
    <scope>NUCLEOTIDE SEQUENCE [LARGE SCALE GENOMIC DNA]</scope>
    <source>
        <strain evidence="14 15">PL12</strain>
    </source>
</reference>
<dbReference type="KEGG" id="dalk:DSCA_27870"/>
<evidence type="ECO:0000256" key="8">
    <source>
        <dbReference type="ARBA" id="ARBA00041995"/>
    </source>
</evidence>
<feature type="active site" description="Proton acceptor" evidence="11 12">
    <location>
        <position position="156"/>
    </location>
</feature>
<dbReference type="GO" id="GO:0005737">
    <property type="term" value="C:cytoplasm"/>
    <property type="evidence" value="ECO:0007669"/>
    <property type="project" value="UniProtKB-SubCell"/>
</dbReference>
<evidence type="ECO:0000256" key="7">
    <source>
        <dbReference type="ARBA" id="ARBA00041129"/>
    </source>
</evidence>
<protein>
    <recommendedName>
        <fullName evidence="7 11">Ribosomal RNA large subunit methyltransferase E</fullName>
        <ecNumber evidence="6 11">2.1.1.166</ecNumber>
    </recommendedName>
    <alternativeName>
        <fullName evidence="9 11">23S rRNA Um2552 methyltransferase</fullName>
    </alternativeName>
    <alternativeName>
        <fullName evidence="8 11">rRNA (uridine-2'-O-)-methyltransferase</fullName>
    </alternativeName>
</protein>
<dbReference type="Gene3D" id="3.40.50.150">
    <property type="entry name" value="Vaccinia Virus protein VP39"/>
    <property type="match status" value="1"/>
</dbReference>
<dbReference type="RefSeq" id="WP_155316961.1">
    <property type="nucleotide sequence ID" value="NZ_AP021874.1"/>
</dbReference>
<keyword evidence="11" id="KW-0963">Cytoplasm</keyword>
<evidence type="ECO:0000256" key="12">
    <source>
        <dbReference type="PIRSR" id="PIRSR005461-1"/>
    </source>
</evidence>
<evidence type="ECO:0000256" key="9">
    <source>
        <dbReference type="ARBA" id="ARBA00042745"/>
    </source>
</evidence>
<feature type="domain" description="Ribosomal RNA methyltransferase FtsJ" evidence="13">
    <location>
        <begin position="25"/>
        <end position="199"/>
    </location>
</feature>
<dbReference type="Proteomes" id="UP000427906">
    <property type="component" value="Chromosome"/>
</dbReference>
<keyword evidence="1 11" id="KW-0698">rRNA processing</keyword>
<evidence type="ECO:0000256" key="1">
    <source>
        <dbReference type="ARBA" id="ARBA00022552"/>
    </source>
</evidence>
<evidence type="ECO:0000256" key="3">
    <source>
        <dbReference type="ARBA" id="ARBA00022679"/>
    </source>
</evidence>
<feature type="binding site" evidence="11">
    <location>
        <position position="56"/>
    </location>
    <ligand>
        <name>S-adenosyl-L-methionine</name>
        <dbReference type="ChEBI" id="CHEBI:59789"/>
    </ligand>
</feature>
<dbReference type="PIRSF" id="PIRSF005461">
    <property type="entry name" value="23S_rRNA_mtase"/>
    <property type="match status" value="1"/>
</dbReference>
<organism evidence="14 15">
    <name type="scientific">Desulfosarcina alkanivorans</name>
    <dbReference type="NCBI Taxonomy" id="571177"/>
    <lineage>
        <taxon>Bacteria</taxon>
        <taxon>Pseudomonadati</taxon>
        <taxon>Thermodesulfobacteriota</taxon>
        <taxon>Desulfobacteria</taxon>
        <taxon>Desulfobacterales</taxon>
        <taxon>Desulfosarcinaceae</taxon>
        <taxon>Desulfosarcina</taxon>
    </lineage>
</organism>
<keyword evidence="2 11" id="KW-0489">Methyltransferase</keyword>
<keyword evidence="3 11" id="KW-0808">Transferase</keyword>
<dbReference type="SUPFAM" id="SSF53335">
    <property type="entry name" value="S-adenosyl-L-methionine-dependent methyltransferases"/>
    <property type="match status" value="1"/>
</dbReference>
<keyword evidence="15" id="KW-1185">Reference proteome</keyword>
<dbReference type="EMBL" id="AP021874">
    <property type="protein sequence ID" value="BBO68857.1"/>
    <property type="molecule type" value="Genomic_DNA"/>
</dbReference>
<proteinExistence type="inferred from homology"/>
<dbReference type="Pfam" id="PF01728">
    <property type="entry name" value="FtsJ"/>
    <property type="match status" value="1"/>
</dbReference>
<dbReference type="InterPro" id="IPR029063">
    <property type="entry name" value="SAM-dependent_MTases_sf"/>
</dbReference>
<evidence type="ECO:0000259" key="13">
    <source>
        <dbReference type="Pfam" id="PF01728"/>
    </source>
</evidence>
<comment type="function">
    <text evidence="5 11">Specifically methylates the uridine in position 2552 of 23S rRNA at the 2'-O position of the ribose in the fully assembled 50S ribosomal subunit.</text>
</comment>
<dbReference type="PANTHER" id="PTHR10920:SF18">
    <property type="entry name" value="RRNA METHYLTRANSFERASE 2, MITOCHONDRIAL"/>
    <property type="match status" value="1"/>
</dbReference>
<evidence type="ECO:0000313" key="14">
    <source>
        <dbReference type="EMBL" id="BBO68857.1"/>
    </source>
</evidence>
<dbReference type="InterPro" id="IPR002877">
    <property type="entry name" value="RNA_MeTrfase_FtsJ_dom"/>
</dbReference>
<comment type="similarity">
    <text evidence="11">Belongs to the class I-like SAM-binding methyltransferase superfamily. RNA methyltransferase RlmE family.</text>
</comment>
<feature type="binding site" evidence="11">
    <location>
        <position position="116"/>
    </location>
    <ligand>
        <name>S-adenosyl-L-methionine</name>
        <dbReference type="ChEBI" id="CHEBI:59789"/>
    </ligand>
</feature>
<name>A0A5K7YW20_9BACT</name>
<dbReference type="InterPro" id="IPR050082">
    <property type="entry name" value="RNA_methyltr_RlmE"/>
</dbReference>
<feature type="binding site" evidence="11">
    <location>
        <position position="76"/>
    </location>
    <ligand>
        <name>S-adenosyl-L-methionine</name>
        <dbReference type="ChEBI" id="CHEBI:59789"/>
    </ligand>
</feature>
<evidence type="ECO:0000256" key="6">
    <source>
        <dbReference type="ARBA" id="ARBA00038861"/>
    </source>
</evidence>
<comment type="subcellular location">
    <subcellularLocation>
        <location evidence="11">Cytoplasm</location>
    </subcellularLocation>
</comment>
<evidence type="ECO:0000256" key="10">
    <source>
        <dbReference type="ARBA" id="ARBA00048970"/>
    </source>
</evidence>
<dbReference type="HAMAP" id="MF_01547">
    <property type="entry name" value="RNA_methyltr_E"/>
    <property type="match status" value="1"/>
</dbReference>
<gene>
    <name evidence="11 14" type="primary">rlmE</name>
    <name evidence="11" type="synonym">ftsJ</name>
    <name evidence="11" type="synonym">rrmJ</name>
    <name evidence="14" type="ORF">DSCA_27870</name>
</gene>
<comment type="catalytic activity">
    <reaction evidence="10 11">
        <text>uridine(2552) in 23S rRNA + S-adenosyl-L-methionine = 2'-O-methyluridine(2552) in 23S rRNA + S-adenosyl-L-homocysteine + H(+)</text>
        <dbReference type="Rhea" id="RHEA:42720"/>
        <dbReference type="Rhea" id="RHEA-COMP:10202"/>
        <dbReference type="Rhea" id="RHEA-COMP:10203"/>
        <dbReference type="ChEBI" id="CHEBI:15378"/>
        <dbReference type="ChEBI" id="CHEBI:57856"/>
        <dbReference type="ChEBI" id="CHEBI:59789"/>
        <dbReference type="ChEBI" id="CHEBI:65315"/>
        <dbReference type="ChEBI" id="CHEBI:74478"/>
        <dbReference type="EC" id="2.1.1.166"/>
    </reaction>
</comment>
<evidence type="ECO:0000256" key="5">
    <source>
        <dbReference type="ARBA" id="ARBA00037569"/>
    </source>
</evidence>
<dbReference type="AlphaFoldDB" id="A0A5K7YW20"/>
<feature type="binding site" evidence="11">
    <location>
        <position position="58"/>
    </location>
    <ligand>
        <name>S-adenosyl-L-methionine</name>
        <dbReference type="ChEBI" id="CHEBI:59789"/>
    </ligand>
</feature>
<evidence type="ECO:0000256" key="11">
    <source>
        <dbReference type="HAMAP-Rule" id="MF_01547"/>
    </source>
</evidence>
<evidence type="ECO:0000256" key="4">
    <source>
        <dbReference type="ARBA" id="ARBA00022691"/>
    </source>
</evidence>